<dbReference type="SUPFAM" id="SSF47384">
    <property type="entry name" value="Homodimeric domain of signal transducing histidine kinase"/>
    <property type="match status" value="1"/>
</dbReference>
<dbReference type="eggNOG" id="COG4191">
    <property type="taxonomic scope" value="Bacteria"/>
</dbReference>
<protein>
    <recommendedName>
        <fullName evidence="2">histidine kinase</fullName>
        <ecNumber evidence="2">2.7.13.3</ecNumber>
    </recommendedName>
</protein>
<organism evidence="12 13">
    <name type="scientific">Trichlorobacter lovleyi (strain ATCC BAA-1151 / DSM 17278 / SZ)</name>
    <name type="common">Geobacter lovleyi</name>
    <dbReference type="NCBI Taxonomy" id="398767"/>
    <lineage>
        <taxon>Bacteria</taxon>
        <taxon>Pseudomonadati</taxon>
        <taxon>Thermodesulfobacteriota</taxon>
        <taxon>Desulfuromonadia</taxon>
        <taxon>Geobacterales</taxon>
        <taxon>Geobacteraceae</taxon>
        <taxon>Trichlorobacter</taxon>
    </lineage>
</organism>
<dbReference type="Gene3D" id="1.20.120.620">
    <property type="entry name" value="Backbone structure of the membrane domain of e. Coli histidine kinase receptor kdpd"/>
    <property type="match status" value="1"/>
</dbReference>
<keyword evidence="8" id="KW-0902">Two-component regulatory system</keyword>
<comment type="catalytic activity">
    <reaction evidence="1">
        <text>ATP + protein L-histidine = ADP + protein N-phospho-L-histidine.</text>
        <dbReference type="EC" id="2.7.13.3"/>
    </reaction>
</comment>
<dbReference type="FunFam" id="3.30.565.10:FF:000006">
    <property type="entry name" value="Sensor histidine kinase WalK"/>
    <property type="match status" value="1"/>
</dbReference>
<dbReference type="Gene3D" id="3.30.565.10">
    <property type="entry name" value="Histidine kinase-like ATPase, C-terminal domain"/>
    <property type="match status" value="1"/>
</dbReference>
<dbReference type="PRINTS" id="PR00344">
    <property type="entry name" value="BCTRLSENSOR"/>
</dbReference>
<evidence type="ECO:0000256" key="2">
    <source>
        <dbReference type="ARBA" id="ARBA00012438"/>
    </source>
</evidence>
<dbReference type="InterPro" id="IPR005467">
    <property type="entry name" value="His_kinase_dom"/>
</dbReference>
<keyword evidence="9" id="KW-0175">Coiled coil</keyword>
<keyword evidence="3" id="KW-0597">Phosphoprotein</keyword>
<dbReference type="GO" id="GO:0005524">
    <property type="term" value="F:ATP binding"/>
    <property type="evidence" value="ECO:0007669"/>
    <property type="project" value="UniProtKB-KW"/>
</dbReference>
<dbReference type="SMART" id="SM00388">
    <property type="entry name" value="HisKA"/>
    <property type="match status" value="1"/>
</dbReference>
<evidence type="ECO:0000256" key="6">
    <source>
        <dbReference type="ARBA" id="ARBA00022777"/>
    </source>
</evidence>
<evidence type="ECO:0000256" key="8">
    <source>
        <dbReference type="ARBA" id="ARBA00023012"/>
    </source>
</evidence>
<keyword evidence="13" id="KW-1185">Reference proteome</keyword>
<dbReference type="CDD" id="cd00075">
    <property type="entry name" value="HATPase"/>
    <property type="match status" value="1"/>
</dbReference>
<dbReference type="Pfam" id="PF02518">
    <property type="entry name" value="HATPase_c"/>
    <property type="match status" value="1"/>
</dbReference>
<dbReference type="InterPro" id="IPR036097">
    <property type="entry name" value="HisK_dim/P_sf"/>
</dbReference>
<dbReference type="KEGG" id="glo:Glov_3074"/>
<dbReference type="Gene3D" id="1.10.287.130">
    <property type="match status" value="1"/>
</dbReference>
<dbReference type="InterPro" id="IPR004358">
    <property type="entry name" value="Sig_transdc_His_kin-like_C"/>
</dbReference>
<dbReference type="InterPro" id="IPR003661">
    <property type="entry name" value="HisK_dim/P_dom"/>
</dbReference>
<feature type="domain" description="Histidine kinase" evidence="11">
    <location>
        <begin position="171"/>
        <end position="378"/>
    </location>
</feature>
<evidence type="ECO:0000256" key="1">
    <source>
        <dbReference type="ARBA" id="ARBA00000085"/>
    </source>
</evidence>
<dbReference type="Proteomes" id="UP000002420">
    <property type="component" value="Chromosome"/>
</dbReference>
<dbReference type="STRING" id="398767.Glov_3074"/>
<accession>B3E967</accession>
<evidence type="ECO:0000259" key="11">
    <source>
        <dbReference type="PROSITE" id="PS50109"/>
    </source>
</evidence>
<dbReference type="EMBL" id="CP001089">
    <property type="protein sequence ID" value="ACD96780.1"/>
    <property type="molecule type" value="Genomic_DNA"/>
</dbReference>
<keyword evidence="10" id="KW-0472">Membrane</keyword>
<evidence type="ECO:0000256" key="3">
    <source>
        <dbReference type="ARBA" id="ARBA00022553"/>
    </source>
</evidence>
<dbReference type="GO" id="GO:0000155">
    <property type="term" value="F:phosphorelay sensor kinase activity"/>
    <property type="evidence" value="ECO:0007669"/>
    <property type="project" value="InterPro"/>
</dbReference>
<dbReference type="InterPro" id="IPR003594">
    <property type="entry name" value="HATPase_dom"/>
</dbReference>
<evidence type="ECO:0000313" key="12">
    <source>
        <dbReference type="EMBL" id="ACD96780.1"/>
    </source>
</evidence>
<dbReference type="EC" id="2.7.13.3" evidence="2"/>
<keyword evidence="10" id="KW-0812">Transmembrane</keyword>
<dbReference type="CDD" id="cd00082">
    <property type="entry name" value="HisKA"/>
    <property type="match status" value="1"/>
</dbReference>
<evidence type="ECO:0000256" key="7">
    <source>
        <dbReference type="ARBA" id="ARBA00022840"/>
    </source>
</evidence>
<dbReference type="PANTHER" id="PTHR43065">
    <property type="entry name" value="SENSOR HISTIDINE KINASE"/>
    <property type="match status" value="1"/>
</dbReference>
<keyword evidence="5" id="KW-0547">Nucleotide-binding</keyword>
<dbReference type="AlphaFoldDB" id="B3E967"/>
<evidence type="ECO:0000256" key="4">
    <source>
        <dbReference type="ARBA" id="ARBA00022679"/>
    </source>
</evidence>
<dbReference type="HOGENOM" id="CLU_000445_114_39_7"/>
<evidence type="ECO:0000256" key="9">
    <source>
        <dbReference type="SAM" id="Coils"/>
    </source>
</evidence>
<keyword evidence="10" id="KW-1133">Transmembrane helix</keyword>
<dbReference type="InterPro" id="IPR036890">
    <property type="entry name" value="HATPase_C_sf"/>
</dbReference>
<dbReference type="PROSITE" id="PS50109">
    <property type="entry name" value="HIS_KIN"/>
    <property type="match status" value="1"/>
</dbReference>
<evidence type="ECO:0000256" key="5">
    <source>
        <dbReference type="ARBA" id="ARBA00022741"/>
    </source>
</evidence>
<dbReference type="SUPFAM" id="SSF55874">
    <property type="entry name" value="ATPase domain of HSP90 chaperone/DNA topoisomerase II/histidine kinase"/>
    <property type="match status" value="1"/>
</dbReference>
<reference evidence="12 13" key="1">
    <citation type="submission" date="2008-05" db="EMBL/GenBank/DDBJ databases">
        <title>Complete sequence of chromosome of Geobacter lovleyi SZ.</title>
        <authorList>
            <consortium name="US DOE Joint Genome Institute"/>
            <person name="Lucas S."/>
            <person name="Copeland A."/>
            <person name="Lapidus A."/>
            <person name="Glavina del Rio T."/>
            <person name="Dalin E."/>
            <person name="Tice H."/>
            <person name="Bruce D."/>
            <person name="Goodwin L."/>
            <person name="Pitluck S."/>
            <person name="Chertkov O."/>
            <person name="Meincke L."/>
            <person name="Brettin T."/>
            <person name="Detter J.C."/>
            <person name="Han C."/>
            <person name="Tapia R."/>
            <person name="Kuske C.R."/>
            <person name="Schmutz J."/>
            <person name="Larimer F."/>
            <person name="Land M."/>
            <person name="Hauser L."/>
            <person name="Kyrpides N."/>
            <person name="Mikhailova N."/>
            <person name="Sung Y."/>
            <person name="Fletcher K.E."/>
            <person name="Ritalahti K.M."/>
            <person name="Loeffler F.E."/>
            <person name="Richardson P."/>
        </authorList>
    </citation>
    <scope>NUCLEOTIDE SEQUENCE [LARGE SCALE GENOMIC DNA]</scope>
    <source>
        <strain evidence="13">ATCC BAA-1151 / DSM 17278 / SZ</strain>
    </source>
</reference>
<dbReference type="OrthoDB" id="9808844at2"/>
<dbReference type="RefSeq" id="WP_012471105.1">
    <property type="nucleotide sequence ID" value="NC_010814.1"/>
</dbReference>
<proteinExistence type="predicted"/>
<gene>
    <name evidence="12" type="ordered locus">Glov_3074</name>
</gene>
<keyword evidence="4" id="KW-0808">Transferase</keyword>
<evidence type="ECO:0000256" key="10">
    <source>
        <dbReference type="SAM" id="Phobius"/>
    </source>
</evidence>
<keyword evidence="6 12" id="KW-0418">Kinase</keyword>
<dbReference type="SMART" id="SM00387">
    <property type="entry name" value="HATPase_c"/>
    <property type="match status" value="1"/>
</dbReference>
<dbReference type="PANTHER" id="PTHR43065:SF10">
    <property type="entry name" value="PEROXIDE STRESS-ACTIVATED HISTIDINE KINASE MAK3"/>
    <property type="match status" value="1"/>
</dbReference>
<keyword evidence="7" id="KW-0067">ATP-binding</keyword>
<dbReference type="Pfam" id="PF00512">
    <property type="entry name" value="HisKA"/>
    <property type="match status" value="1"/>
</dbReference>
<dbReference type="InterPro" id="IPR038318">
    <property type="entry name" value="KdpD_sf"/>
</dbReference>
<name>B3E967_TRIL1</name>
<feature type="transmembrane region" description="Helical" evidence="10">
    <location>
        <begin position="20"/>
        <end position="42"/>
    </location>
</feature>
<sequence length="378" mass="42332">MTRTADTVHQHSYPPRRQTYARLLLLVLVIAGISLTHYLAPLQLHYLHDIFQRLYYLPIILSAFWFGLWGGVGCALLVSLLYAPHIVFQWGGSVTLELEKYLEIVMYNVVGGLTGLLTQRDRQQRKELQLTAAGLEQSYRALQEQTERIGAVEEQLRRSERLSTLGEMAAVLAHEVRNPLASLRGTAEILRDDFRPGTPKHEFVEIQIKETERLNRVVEEFLRMARQQPGELQRCVVAEELETIVTLTSNEARRRKVTLQLEAANRDLAVNADGEKLRQAFLNIILNALQATPEGGRVTIAVQPQQQNCEIRISDSGPGINDEIRQRIFEPFFTTKPDGTGLGLAVTKKIIEAHGGSLSVESAAGSGTTMVVQLPLSH</sequence>
<feature type="coiled-coil region" evidence="9">
    <location>
        <begin position="125"/>
        <end position="162"/>
    </location>
</feature>
<evidence type="ECO:0000313" key="13">
    <source>
        <dbReference type="Proteomes" id="UP000002420"/>
    </source>
</evidence>
<feature type="transmembrane region" description="Helical" evidence="10">
    <location>
        <begin position="54"/>
        <end position="81"/>
    </location>
</feature>